<evidence type="ECO:0000256" key="2">
    <source>
        <dbReference type="ARBA" id="ARBA00022448"/>
    </source>
</evidence>
<dbReference type="GO" id="GO:0012505">
    <property type="term" value="C:endomembrane system"/>
    <property type="evidence" value="ECO:0007669"/>
    <property type="project" value="UniProtKB-SubCell"/>
</dbReference>
<dbReference type="Pfam" id="PF00664">
    <property type="entry name" value="ABC_membrane"/>
    <property type="match status" value="1"/>
</dbReference>
<dbReference type="AlphaFoldDB" id="A0A388KER6"/>
<evidence type="ECO:0000256" key="3">
    <source>
        <dbReference type="ARBA" id="ARBA00022692"/>
    </source>
</evidence>
<dbReference type="InterPro" id="IPR036640">
    <property type="entry name" value="ABC1_TM_sf"/>
</dbReference>
<evidence type="ECO:0000256" key="6">
    <source>
        <dbReference type="ARBA" id="ARBA00022840"/>
    </source>
</evidence>
<evidence type="ECO:0000313" key="12">
    <source>
        <dbReference type="Proteomes" id="UP000265515"/>
    </source>
</evidence>
<keyword evidence="7 9" id="KW-1133">Transmembrane helix</keyword>
<comment type="subcellular location">
    <subcellularLocation>
        <location evidence="1">Endomembrane system</location>
        <topology evidence="1">Multi-pass membrane protein</topology>
    </subcellularLocation>
</comment>
<feature type="transmembrane region" description="Helical" evidence="9">
    <location>
        <begin position="6"/>
        <end position="29"/>
    </location>
</feature>
<dbReference type="OrthoDB" id="2969347at2759"/>
<accession>A0A388KER6</accession>
<keyword evidence="3 9" id="KW-0812">Transmembrane</keyword>
<dbReference type="InterPro" id="IPR050173">
    <property type="entry name" value="ABC_transporter_C-like"/>
</dbReference>
<dbReference type="PANTHER" id="PTHR24223">
    <property type="entry name" value="ATP-BINDING CASSETTE SUB-FAMILY C"/>
    <property type="match status" value="1"/>
</dbReference>
<reference evidence="11 12" key="1">
    <citation type="journal article" date="2018" name="Cell">
        <title>The Chara Genome: Secondary Complexity and Implications for Plant Terrestrialization.</title>
        <authorList>
            <person name="Nishiyama T."/>
            <person name="Sakayama H."/>
            <person name="Vries J.D."/>
            <person name="Buschmann H."/>
            <person name="Saint-Marcoux D."/>
            <person name="Ullrich K.K."/>
            <person name="Haas F.B."/>
            <person name="Vanderstraeten L."/>
            <person name="Becker D."/>
            <person name="Lang D."/>
            <person name="Vosolsobe S."/>
            <person name="Rombauts S."/>
            <person name="Wilhelmsson P.K.I."/>
            <person name="Janitza P."/>
            <person name="Kern R."/>
            <person name="Heyl A."/>
            <person name="Rumpler F."/>
            <person name="Villalobos L.I.A.C."/>
            <person name="Clay J.M."/>
            <person name="Skokan R."/>
            <person name="Toyoda A."/>
            <person name="Suzuki Y."/>
            <person name="Kagoshima H."/>
            <person name="Schijlen E."/>
            <person name="Tajeshwar N."/>
            <person name="Catarino B."/>
            <person name="Hetherington A.J."/>
            <person name="Saltykova A."/>
            <person name="Bonnot C."/>
            <person name="Breuninger H."/>
            <person name="Symeonidi A."/>
            <person name="Radhakrishnan G.V."/>
            <person name="Van Nieuwerburgh F."/>
            <person name="Deforce D."/>
            <person name="Chang C."/>
            <person name="Karol K.G."/>
            <person name="Hedrich R."/>
            <person name="Ulvskov P."/>
            <person name="Glockner G."/>
            <person name="Delwiche C.F."/>
            <person name="Petrasek J."/>
            <person name="Van de Peer Y."/>
            <person name="Friml J."/>
            <person name="Beilby M."/>
            <person name="Dolan L."/>
            <person name="Kohara Y."/>
            <person name="Sugano S."/>
            <person name="Fujiyama A."/>
            <person name="Delaux P.-M."/>
            <person name="Quint M."/>
            <person name="TheiBen G."/>
            <person name="Hagemann M."/>
            <person name="Harholt J."/>
            <person name="Dunand C."/>
            <person name="Zachgo S."/>
            <person name="Langdale J."/>
            <person name="Maumus F."/>
            <person name="Straeten D.V.D."/>
            <person name="Gould S.B."/>
            <person name="Rensing S.A."/>
        </authorList>
    </citation>
    <scope>NUCLEOTIDE SEQUENCE [LARGE SCALE GENOMIC DNA]</scope>
    <source>
        <strain evidence="11 12">S276</strain>
    </source>
</reference>
<evidence type="ECO:0000256" key="7">
    <source>
        <dbReference type="ARBA" id="ARBA00022989"/>
    </source>
</evidence>
<dbReference type="PROSITE" id="PS50929">
    <property type="entry name" value="ABC_TM1F"/>
    <property type="match status" value="1"/>
</dbReference>
<keyword evidence="4" id="KW-0677">Repeat</keyword>
<dbReference type="InterPro" id="IPR011527">
    <property type="entry name" value="ABC1_TM_dom"/>
</dbReference>
<name>A0A388KER6_CHABU</name>
<dbReference type="PANTHER" id="PTHR24223:SF443">
    <property type="entry name" value="MULTIDRUG-RESISTANCE LIKE PROTEIN 1, ISOFORM I"/>
    <property type="match status" value="1"/>
</dbReference>
<evidence type="ECO:0000256" key="9">
    <source>
        <dbReference type="SAM" id="Phobius"/>
    </source>
</evidence>
<dbReference type="Gene3D" id="1.20.1560.10">
    <property type="entry name" value="ABC transporter type 1, transmembrane domain"/>
    <property type="match status" value="1"/>
</dbReference>
<dbReference type="GO" id="GO:0016020">
    <property type="term" value="C:membrane"/>
    <property type="evidence" value="ECO:0007669"/>
    <property type="project" value="InterPro"/>
</dbReference>
<dbReference type="STRING" id="69332.A0A388KER6"/>
<dbReference type="Proteomes" id="UP000265515">
    <property type="component" value="Unassembled WGS sequence"/>
</dbReference>
<gene>
    <name evidence="11" type="ORF">CBR_g3092</name>
</gene>
<comment type="caution">
    <text evidence="11">The sequence shown here is derived from an EMBL/GenBank/DDBJ whole genome shotgun (WGS) entry which is preliminary data.</text>
</comment>
<proteinExistence type="predicted"/>
<evidence type="ECO:0000259" key="10">
    <source>
        <dbReference type="PROSITE" id="PS50929"/>
    </source>
</evidence>
<evidence type="ECO:0000313" key="11">
    <source>
        <dbReference type="EMBL" id="GBG68548.1"/>
    </source>
</evidence>
<keyword evidence="6" id="KW-0067">ATP-binding</keyword>
<dbReference type="GO" id="GO:0140359">
    <property type="term" value="F:ABC-type transporter activity"/>
    <property type="evidence" value="ECO:0007669"/>
    <property type="project" value="InterPro"/>
</dbReference>
<evidence type="ECO:0000256" key="4">
    <source>
        <dbReference type="ARBA" id="ARBA00022737"/>
    </source>
</evidence>
<keyword evidence="5" id="KW-0547">Nucleotide-binding</keyword>
<dbReference type="Gramene" id="GBG68548">
    <property type="protein sequence ID" value="GBG68548"/>
    <property type="gene ID" value="CBR_g3092"/>
</dbReference>
<feature type="non-terminal residue" evidence="11">
    <location>
        <position position="1"/>
    </location>
</feature>
<feature type="domain" description="ABC transmembrane type-1" evidence="10">
    <location>
        <begin position="1"/>
        <end position="82"/>
    </location>
</feature>
<dbReference type="EMBL" id="BFEA01000101">
    <property type="protein sequence ID" value="GBG68548.1"/>
    <property type="molecule type" value="Genomic_DNA"/>
</dbReference>
<protein>
    <recommendedName>
        <fullName evidence="10">ABC transmembrane type-1 domain-containing protein</fullName>
    </recommendedName>
</protein>
<keyword evidence="8 9" id="KW-0472">Membrane</keyword>
<dbReference type="SUPFAM" id="SSF90123">
    <property type="entry name" value="ABC transporter transmembrane region"/>
    <property type="match status" value="1"/>
</dbReference>
<keyword evidence="12" id="KW-1185">Reference proteome</keyword>
<organism evidence="11 12">
    <name type="scientific">Chara braunii</name>
    <name type="common">Braun's stonewort</name>
    <dbReference type="NCBI Taxonomy" id="69332"/>
    <lineage>
        <taxon>Eukaryota</taxon>
        <taxon>Viridiplantae</taxon>
        <taxon>Streptophyta</taxon>
        <taxon>Charophyceae</taxon>
        <taxon>Charales</taxon>
        <taxon>Characeae</taxon>
        <taxon>Chara</taxon>
    </lineage>
</organism>
<keyword evidence="2" id="KW-0813">Transport</keyword>
<evidence type="ECO:0000256" key="5">
    <source>
        <dbReference type="ARBA" id="ARBA00022741"/>
    </source>
</evidence>
<sequence>VMGALVAIVSITPLFLVVLFPIGGLYAFIQQIYRKTGRELKRIEAVTKSPLYQQFSETLNGLTTIRAYQAENRFIKLNDGALFLSIHSPLFSFR</sequence>
<evidence type="ECO:0000256" key="8">
    <source>
        <dbReference type="ARBA" id="ARBA00023136"/>
    </source>
</evidence>
<evidence type="ECO:0000256" key="1">
    <source>
        <dbReference type="ARBA" id="ARBA00004127"/>
    </source>
</evidence>
<dbReference type="GO" id="GO:0005524">
    <property type="term" value="F:ATP binding"/>
    <property type="evidence" value="ECO:0007669"/>
    <property type="project" value="UniProtKB-KW"/>
</dbReference>